<proteinExistence type="predicted"/>
<dbReference type="EMBL" id="CP045119">
    <property type="protein sequence ID" value="QIN84623.1"/>
    <property type="molecule type" value="Genomic_DNA"/>
</dbReference>
<dbReference type="Proteomes" id="UP000501452">
    <property type="component" value="Chromosome"/>
</dbReference>
<dbReference type="KEGG" id="rub:GBA63_19690"/>
<evidence type="ECO:0000313" key="2">
    <source>
        <dbReference type="EMBL" id="QIN84623.1"/>
    </source>
</evidence>
<evidence type="ECO:0000313" key="3">
    <source>
        <dbReference type="Proteomes" id="UP000501452"/>
    </source>
</evidence>
<sequence length="94" mass="9721">MGDHVPPSSVGPGRGMGPGRTGGASSMGPDRMKRKLGGPSGKGPSMERGKGLGKDPSMMPKGHGVFGRTPSIEKDGDPFTRRSPNKKPGNNSFF</sequence>
<feature type="compositionally biased region" description="Basic and acidic residues" evidence="1">
    <location>
        <begin position="71"/>
        <end position="80"/>
    </location>
</feature>
<accession>A0A6G8QDU4</accession>
<feature type="compositionally biased region" description="Gly residues" evidence="1">
    <location>
        <begin position="12"/>
        <end position="22"/>
    </location>
</feature>
<gene>
    <name evidence="2" type="ORF">GBA63_19690</name>
</gene>
<name>A0A6G8QDU4_9ACTN</name>
<organism evidence="2 3">
    <name type="scientific">Rubrobacter tropicus</name>
    <dbReference type="NCBI Taxonomy" id="2653851"/>
    <lineage>
        <taxon>Bacteria</taxon>
        <taxon>Bacillati</taxon>
        <taxon>Actinomycetota</taxon>
        <taxon>Rubrobacteria</taxon>
        <taxon>Rubrobacterales</taxon>
        <taxon>Rubrobacteraceae</taxon>
        <taxon>Rubrobacter</taxon>
    </lineage>
</organism>
<feature type="region of interest" description="Disordered" evidence="1">
    <location>
        <begin position="1"/>
        <end position="94"/>
    </location>
</feature>
<evidence type="ECO:0000256" key="1">
    <source>
        <dbReference type="SAM" id="MobiDB-lite"/>
    </source>
</evidence>
<feature type="compositionally biased region" description="Low complexity" evidence="1">
    <location>
        <begin position="1"/>
        <end position="11"/>
    </location>
</feature>
<dbReference type="AlphaFoldDB" id="A0A6G8QDU4"/>
<keyword evidence="3" id="KW-1185">Reference proteome</keyword>
<protein>
    <submittedName>
        <fullName evidence="2">Uncharacterized protein</fullName>
    </submittedName>
</protein>
<reference evidence="2 3" key="1">
    <citation type="submission" date="2019-10" db="EMBL/GenBank/DDBJ databases">
        <title>Rubrobacter sp nov SCSIO 52090 isolated from a deep-sea sediment in the South China Sea.</title>
        <authorList>
            <person name="Chen R.W."/>
        </authorList>
    </citation>
    <scope>NUCLEOTIDE SEQUENCE [LARGE SCALE GENOMIC DNA]</scope>
    <source>
        <strain evidence="2 3">SCSIO 52909</strain>
    </source>
</reference>
<dbReference type="RefSeq" id="WP_166178993.1">
    <property type="nucleotide sequence ID" value="NZ_CP045119.1"/>
</dbReference>